<dbReference type="GO" id="GO:0044781">
    <property type="term" value="P:bacterial-type flagellum organization"/>
    <property type="evidence" value="ECO:0007669"/>
    <property type="project" value="UniProtKB-KW"/>
</dbReference>
<evidence type="ECO:0000313" key="4">
    <source>
        <dbReference type="Proteomes" id="UP000285120"/>
    </source>
</evidence>
<evidence type="ECO:0000256" key="1">
    <source>
        <dbReference type="ARBA" id="ARBA00010577"/>
    </source>
</evidence>
<sequence>MNSVDMNYLLPQDNKVAVKDAKDGALGKDEFLKILIAQLQNQDPMNPMEDKEFIAQMASFSSLEQMTNMNQSLQKFTEAQESGSLVQHSQLINKEITWQSKGDEVNGLAETKDHQNTVTSVQKDSKGAIRYLLDNNSWIDSSQLVQVRADKGTAEPPTL</sequence>
<keyword evidence="4" id="KW-1185">Reference proteome</keyword>
<organism evidence="3 4">
    <name type="scientific">Sinobaca qinghaiensis</name>
    <dbReference type="NCBI Taxonomy" id="342944"/>
    <lineage>
        <taxon>Bacteria</taxon>
        <taxon>Bacillati</taxon>
        <taxon>Bacillota</taxon>
        <taxon>Bacilli</taxon>
        <taxon>Bacillales</taxon>
        <taxon>Sporolactobacillaceae</taxon>
        <taxon>Sinobaca</taxon>
    </lineage>
</organism>
<comment type="similarity">
    <text evidence="1">Belongs to the FlgD family.</text>
</comment>
<dbReference type="Pfam" id="PF03963">
    <property type="entry name" value="FlgD"/>
    <property type="match status" value="1"/>
</dbReference>
<keyword evidence="3" id="KW-0282">Flagellum</keyword>
<comment type="caution">
    <text evidence="3">The sequence shown here is derived from an EMBL/GenBank/DDBJ whole genome shotgun (WGS) entry which is preliminary data.</text>
</comment>
<keyword evidence="3" id="KW-0969">Cilium</keyword>
<dbReference type="EMBL" id="RAPK01000007">
    <property type="protein sequence ID" value="RKD75367.1"/>
    <property type="molecule type" value="Genomic_DNA"/>
</dbReference>
<keyword evidence="3" id="KW-0966">Cell projection</keyword>
<evidence type="ECO:0000313" key="3">
    <source>
        <dbReference type="EMBL" id="RKD75367.1"/>
    </source>
</evidence>
<accession>A0A419V651</accession>
<dbReference type="NCBIfam" id="NF007197">
    <property type="entry name" value="PRK09618.1"/>
    <property type="match status" value="1"/>
</dbReference>
<dbReference type="Proteomes" id="UP000285120">
    <property type="component" value="Unassembled WGS sequence"/>
</dbReference>
<gene>
    <name evidence="3" type="ORF">ATL39_1066</name>
</gene>
<proteinExistence type="inferred from homology"/>
<keyword evidence="2" id="KW-1005">Bacterial flagellum biogenesis</keyword>
<dbReference type="OrthoDB" id="280334at2"/>
<evidence type="ECO:0000256" key="2">
    <source>
        <dbReference type="ARBA" id="ARBA00022795"/>
    </source>
</evidence>
<dbReference type="AlphaFoldDB" id="A0A419V651"/>
<name>A0A419V651_9BACL</name>
<dbReference type="InterPro" id="IPR005648">
    <property type="entry name" value="FlgD"/>
</dbReference>
<dbReference type="RefSeq" id="WP_120192251.1">
    <property type="nucleotide sequence ID" value="NZ_RAPK01000007.1"/>
</dbReference>
<protein>
    <submittedName>
        <fullName evidence="3">Flagellar basal-body rod modification protein FlgD</fullName>
    </submittedName>
</protein>
<reference evidence="3 4" key="1">
    <citation type="submission" date="2018-09" db="EMBL/GenBank/DDBJ databases">
        <title>Genomic Encyclopedia of Archaeal and Bacterial Type Strains, Phase II (KMG-II): from individual species to whole genera.</title>
        <authorList>
            <person name="Goeker M."/>
        </authorList>
    </citation>
    <scope>NUCLEOTIDE SEQUENCE [LARGE SCALE GENOMIC DNA]</scope>
    <source>
        <strain evidence="3 4">DSM 17008</strain>
    </source>
</reference>